<keyword evidence="2" id="KW-0808">Transferase</keyword>
<feature type="domain" description="Glycosyl transferase family 1" evidence="3">
    <location>
        <begin position="176"/>
        <end position="329"/>
    </location>
</feature>
<dbReference type="EMBL" id="BAAAZP010000238">
    <property type="protein sequence ID" value="GAA3718386.1"/>
    <property type="molecule type" value="Genomic_DNA"/>
</dbReference>
<comment type="caution">
    <text evidence="5">The sequence shown here is derived from an EMBL/GenBank/DDBJ whole genome shotgun (WGS) entry which is preliminary data.</text>
</comment>
<keyword evidence="1" id="KW-0328">Glycosyltransferase</keyword>
<evidence type="ECO:0000259" key="3">
    <source>
        <dbReference type="Pfam" id="PF00534"/>
    </source>
</evidence>
<dbReference type="Proteomes" id="UP001500902">
    <property type="component" value="Unassembled WGS sequence"/>
</dbReference>
<evidence type="ECO:0000313" key="5">
    <source>
        <dbReference type="EMBL" id="GAA3718386.1"/>
    </source>
</evidence>
<evidence type="ECO:0000313" key="6">
    <source>
        <dbReference type="Proteomes" id="UP001500902"/>
    </source>
</evidence>
<evidence type="ECO:0000259" key="4">
    <source>
        <dbReference type="Pfam" id="PF13439"/>
    </source>
</evidence>
<evidence type="ECO:0000256" key="2">
    <source>
        <dbReference type="ARBA" id="ARBA00022679"/>
    </source>
</evidence>
<dbReference type="RefSeq" id="WP_344896546.1">
    <property type="nucleotide sequence ID" value="NZ_BAAAZP010000238.1"/>
</dbReference>
<proteinExistence type="predicted"/>
<reference evidence="6" key="1">
    <citation type="journal article" date="2019" name="Int. J. Syst. Evol. Microbiol.">
        <title>The Global Catalogue of Microorganisms (GCM) 10K type strain sequencing project: providing services to taxonomists for standard genome sequencing and annotation.</title>
        <authorList>
            <consortium name="The Broad Institute Genomics Platform"/>
            <consortium name="The Broad Institute Genome Sequencing Center for Infectious Disease"/>
            <person name="Wu L."/>
            <person name="Ma J."/>
        </authorList>
    </citation>
    <scope>NUCLEOTIDE SEQUENCE [LARGE SCALE GENOMIC DNA]</scope>
    <source>
        <strain evidence="6">JCM 16904</strain>
    </source>
</reference>
<dbReference type="Pfam" id="PF13439">
    <property type="entry name" value="Glyco_transf_4"/>
    <property type="match status" value="1"/>
</dbReference>
<accession>A0ABP7EFC6</accession>
<dbReference type="InterPro" id="IPR028098">
    <property type="entry name" value="Glyco_trans_4-like_N"/>
</dbReference>
<dbReference type="InterPro" id="IPR001296">
    <property type="entry name" value="Glyco_trans_1"/>
</dbReference>
<feature type="domain" description="Glycosyltransferase subfamily 4-like N-terminal" evidence="4">
    <location>
        <begin position="14"/>
        <end position="165"/>
    </location>
</feature>
<sequence length="352" mass="38875">MSVVFACLDADTLGGVQRVTHTLAQGLARRGHEVHVIGLQRTGAPFRYVQRPRYHRHLISQFPSDCALARKRYDRRLKALLGEIGSGYAVLTSPSVVARVSRLLPRGFRPIGQYHGSYDHAESCWHLASIRRHYPGLDQAVFLTEYDAWRFSEHALLPNAHALPNPLAEWPDEVSRLESPRVLGVGRLEGVKRFDRLISAFARSGAPEPWELHLVGEGGELDRLRTHAEREGLGGRVVFRGAVPAARMPQEYLDASVVGLTSEHEGLPIVLLESGAHGVPAVAFDVSGGVRSAGPVLVPPGDVDAFAAELGRLVRDEEERRRLGAEARARAESFRLHHVLDGWEALFAHVDR</sequence>
<name>A0ABP7EFC6_9ACTN</name>
<gene>
    <name evidence="5" type="ORF">GCM10022224_100150</name>
</gene>
<dbReference type="Gene3D" id="3.40.50.2000">
    <property type="entry name" value="Glycogen Phosphorylase B"/>
    <property type="match status" value="2"/>
</dbReference>
<evidence type="ECO:0000256" key="1">
    <source>
        <dbReference type="ARBA" id="ARBA00022676"/>
    </source>
</evidence>
<dbReference type="Pfam" id="PF00534">
    <property type="entry name" value="Glycos_transf_1"/>
    <property type="match status" value="1"/>
</dbReference>
<organism evidence="5 6">
    <name type="scientific">Nonomuraea antimicrobica</name>
    <dbReference type="NCBI Taxonomy" id="561173"/>
    <lineage>
        <taxon>Bacteria</taxon>
        <taxon>Bacillati</taxon>
        <taxon>Actinomycetota</taxon>
        <taxon>Actinomycetes</taxon>
        <taxon>Streptosporangiales</taxon>
        <taxon>Streptosporangiaceae</taxon>
        <taxon>Nonomuraea</taxon>
    </lineage>
</organism>
<dbReference type="PANTHER" id="PTHR12526">
    <property type="entry name" value="GLYCOSYLTRANSFERASE"/>
    <property type="match status" value="1"/>
</dbReference>
<dbReference type="SUPFAM" id="SSF53756">
    <property type="entry name" value="UDP-Glycosyltransferase/glycogen phosphorylase"/>
    <property type="match status" value="1"/>
</dbReference>
<protein>
    <submittedName>
        <fullName evidence="5">Uncharacterized protein</fullName>
    </submittedName>
</protein>
<keyword evidence="6" id="KW-1185">Reference proteome</keyword>